<comment type="caution">
    <text evidence="1">The sequence shown here is derived from an EMBL/GenBank/DDBJ whole genome shotgun (WGS) entry which is preliminary data.</text>
</comment>
<keyword evidence="2" id="KW-1185">Reference proteome</keyword>
<dbReference type="EMBL" id="BONY01000037">
    <property type="protein sequence ID" value="GIH07551.1"/>
    <property type="molecule type" value="Genomic_DNA"/>
</dbReference>
<organism evidence="1 2">
    <name type="scientific">Rhizocola hellebori</name>
    <dbReference type="NCBI Taxonomy" id="1392758"/>
    <lineage>
        <taxon>Bacteria</taxon>
        <taxon>Bacillati</taxon>
        <taxon>Actinomycetota</taxon>
        <taxon>Actinomycetes</taxon>
        <taxon>Micromonosporales</taxon>
        <taxon>Micromonosporaceae</taxon>
        <taxon>Rhizocola</taxon>
    </lineage>
</organism>
<accession>A0A8J3QDX5</accession>
<dbReference type="AlphaFoldDB" id="A0A8J3QDX5"/>
<gene>
    <name evidence="1" type="ORF">Rhe02_56180</name>
</gene>
<sequence length="116" mass="13042">MPVPLLAGHCVGMIERLSPGSGGPLVDPDDVVWSMTKRHVDLRVVRRALRSDSALVLLGEGGGFDLHWVMPDQRLALWERVRRDYHGPDCVGDGTHAGYQFMNQDGARMLYLERWC</sequence>
<protein>
    <submittedName>
        <fullName evidence="1">Uncharacterized protein</fullName>
    </submittedName>
</protein>
<evidence type="ECO:0000313" key="2">
    <source>
        <dbReference type="Proteomes" id="UP000612899"/>
    </source>
</evidence>
<evidence type="ECO:0000313" key="1">
    <source>
        <dbReference type="EMBL" id="GIH07551.1"/>
    </source>
</evidence>
<dbReference type="Proteomes" id="UP000612899">
    <property type="component" value="Unassembled WGS sequence"/>
</dbReference>
<reference evidence="1" key="1">
    <citation type="submission" date="2021-01" db="EMBL/GenBank/DDBJ databases">
        <title>Whole genome shotgun sequence of Rhizocola hellebori NBRC 109834.</title>
        <authorList>
            <person name="Komaki H."/>
            <person name="Tamura T."/>
        </authorList>
    </citation>
    <scope>NUCLEOTIDE SEQUENCE</scope>
    <source>
        <strain evidence="1">NBRC 109834</strain>
    </source>
</reference>
<proteinExistence type="predicted"/>
<name>A0A8J3QDX5_9ACTN</name>